<comment type="cofactor">
    <cofactor evidence="1">
        <name>Mg(2+)</name>
        <dbReference type="ChEBI" id="CHEBI:18420"/>
    </cofactor>
</comment>
<keyword evidence="11" id="KW-1208">Phospholipid metabolism</keyword>
<dbReference type="AlphaFoldDB" id="V4RLH5"/>
<keyword evidence="8" id="KW-0460">Magnesium</keyword>
<evidence type="ECO:0000256" key="5">
    <source>
        <dbReference type="ARBA" id="ARBA00022741"/>
    </source>
</evidence>
<dbReference type="OrthoDB" id="142078at2"/>
<reference evidence="13 14" key="1">
    <citation type="journal article" date="2014" name="Genome Announc.">
        <title>Draft Genome Sequence of Lutibaculum baratangense Strain AMV1T, Isolated from a Mud Volcano in Andamans, India.</title>
        <authorList>
            <person name="Singh A."/>
            <person name="Sreenivas A."/>
            <person name="Sathyanarayana Reddy G."/>
            <person name="Pinnaka A.K."/>
            <person name="Shivaji S."/>
        </authorList>
    </citation>
    <scope>NUCLEOTIDE SEQUENCE [LARGE SCALE GENOMIC DNA]</scope>
    <source>
        <strain evidence="13 14">AMV1</strain>
    </source>
</reference>
<dbReference type="Gene3D" id="3.40.50.10330">
    <property type="entry name" value="Probable inorganic polyphosphate/atp-NAD kinase, domain 1"/>
    <property type="match status" value="1"/>
</dbReference>
<name>V4RLH5_9HYPH</name>
<dbReference type="GO" id="GO:0005886">
    <property type="term" value="C:plasma membrane"/>
    <property type="evidence" value="ECO:0007669"/>
    <property type="project" value="TreeGrafter"/>
</dbReference>
<evidence type="ECO:0000256" key="2">
    <source>
        <dbReference type="ARBA" id="ARBA00022516"/>
    </source>
</evidence>
<dbReference type="GO" id="GO:0016301">
    <property type="term" value="F:kinase activity"/>
    <property type="evidence" value="ECO:0007669"/>
    <property type="project" value="UniProtKB-KW"/>
</dbReference>
<evidence type="ECO:0000256" key="3">
    <source>
        <dbReference type="ARBA" id="ARBA00022679"/>
    </source>
</evidence>
<keyword evidence="4" id="KW-0479">Metal-binding</keyword>
<dbReference type="PATRIC" id="fig|631454.5.peg.2513"/>
<dbReference type="InterPro" id="IPR001206">
    <property type="entry name" value="Diacylglycerol_kinase_cat_dom"/>
</dbReference>
<keyword evidence="10" id="KW-0594">Phospholipid biosynthesis</keyword>
<comment type="caution">
    <text evidence="13">The sequence shown here is derived from an EMBL/GenBank/DDBJ whole genome shotgun (WGS) entry which is preliminary data.</text>
</comment>
<dbReference type="InterPro" id="IPR017438">
    <property type="entry name" value="ATP-NAD_kinase_N"/>
</dbReference>
<dbReference type="Gene3D" id="2.60.200.40">
    <property type="match status" value="1"/>
</dbReference>
<dbReference type="InterPro" id="IPR045540">
    <property type="entry name" value="YegS/DAGK_C"/>
</dbReference>
<organism evidence="13 14">
    <name type="scientific">Lutibaculum baratangense AMV1</name>
    <dbReference type="NCBI Taxonomy" id="631454"/>
    <lineage>
        <taxon>Bacteria</taxon>
        <taxon>Pseudomonadati</taxon>
        <taxon>Pseudomonadota</taxon>
        <taxon>Alphaproteobacteria</taxon>
        <taxon>Hyphomicrobiales</taxon>
        <taxon>Tepidamorphaceae</taxon>
        <taxon>Lutibaculum</taxon>
    </lineage>
</organism>
<evidence type="ECO:0000259" key="12">
    <source>
        <dbReference type="PROSITE" id="PS50146"/>
    </source>
</evidence>
<protein>
    <submittedName>
        <fullName evidence="13">Transcription regulator</fullName>
    </submittedName>
</protein>
<dbReference type="InterPro" id="IPR050187">
    <property type="entry name" value="Lipid_Phosphate_FormReg"/>
</dbReference>
<sequence>MARKRLLVIVNMQASRASIAVGPAIGALADEGYDVDLRHSDDRESMNDLIRRGCEGAEAIVVGGGDGTISSALPGLLDCGLPLGILPFGTANDLALTLGIPDDPVDAARTIAHGMPRPIDVARANDVPFVNVASVGISVKVAQRQDVERKRQWRALSYVLTTLEVLGEADRFRATVDCGDRREEVEAYQIAVGNGVHYGGGMIVSESARIDDGMLDLYAIETLSLTDLLTLAPAIRSGTLGRYTDVSVFRGSSATIETERPMPVNTDGEVTTQTPVTFTVDRQALPVLVPAEG</sequence>
<keyword evidence="5" id="KW-0547">Nucleotide-binding</keyword>
<dbReference type="PANTHER" id="PTHR12358:SF106">
    <property type="entry name" value="LIPID KINASE YEGS"/>
    <property type="match status" value="1"/>
</dbReference>
<dbReference type="InterPro" id="IPR005218">
    <property type="entry name" value="Diacylglycerol/lipid_kinase"/>
</dbReference>
<feature type="domain" description="DAGKc" evidence="12">
    <location>
        <begin position="1"/>
        <end position="128"/>
    </location>
</feature>
<dbReference type="GO" id="GO:0005524">
    <property type="term" value="F:ATP binding"/>
    <property type="evidence" value="ECO:0007669"/>
    <property type="project" value="UniProtKB-KW"/>
</dbReference>
<dbReference type="Proteomes" id="UP000017819">
    <property type="component" value="Unassembled WGS sequence"/>
</dbReference>
<dbReference type="PANTHER" id="PTHR12358">
    <property type="entry name" value="SPHINGOSINE KINASE"/>
    <property type="match status" value="1"/>
</dbReference>
<keyword evidence="2" id="KW-0444">Lipid biosynthesis</keyword>
<dbReference type="NCBIfam" id="TIGR00147">
    <property type="entry name" value="YegS/Rv2252/BmrU family lipid kinase"/>
    <property type="match status" value="1"/>
</dbReference>
<evidence type="ECO:0000256" key="10">
    <source>
        <dbReference type="ARBA" id="ARBA00023209"/>
    </source>
</evidence>
<keyword evidence="3" id="KW-0808">Transferase</keyword>
<evidence type="ECO:0000256" key="1">
    <source>
        <dbReference type="ARBA" id="ARBA00001946"/>
    </source>
</evidence>
<dbReference type="RefSeq" id="WP_023432673.1">
    <property type="nucleotide sequence ID" value="NZ_AWXZ01000035.1"/>
</dbReference>
<keyword evidence="9" id="KW-0443">Lipid metabolism</keyword>
<dbReference type="GO" id="GO:0046872">
    <property type="term" value="F:metal ion binding"/>
    <property type="evidence" value="ECO:0007669"/>
    <property type="project" value="UniProtKB-KW"/>
</dbReference>
<dbReference type="InterPro" id="IPR016064">
    <property type="entry name" value="NAD/diacylglycerol_kinase_sf"/>
</dbReference>
<dbReference type="SMART" id="SM00046">
    <property type="entry name" value="DAGKc"/>
    <property type="match status" value="1"/>
</dbReference>
<evidence type="ECO:0000256" key="7">
    <source>
        <dbReference type="ARBA" id="ARBA00022840"/>
    </source>
</evidence>
<dbReference type="Pfam" id="PF19279">
    <property type="entry name" value="YegS_C"/>
    <property type="match status" value="1"/>
</dbReference>
<evidence type="ECO:0000256" key="4">
    <source>
        <dbReference type="ARBA" id="ARBA00022723"/>
    </source>
</evidence>
<gene>
    <name evidence="13" type="ORF">N177_2544</name>
</gene>
<dbReference type="STRING" id="631454.N177_2544"/>
<keyword evidence="7" id="KW-0067">ATP-binding</keyword>
<evidence type="ECO:0000256" key="6">
    <source>
        <dbReference type="ARBA" id="ARBA00022777"/>
    </source>
</evidence>
<keyword evidence="6" id="KW-0418">Kinase</keyword>
<accession>V4RLH5</accession>
<keyword evidence="14" id="KW-1185">Reference proteome</keyword>
<dbReference type="eggNOG" id="COG1597">
    <property type="taxonomic scope" value="Bacteria"/>
</dbReference>
<evidence type="ECO:0000313" key="14">
    <source>
        <dbReference type="Proteomes" id="UP000017819"/>
    </source>
</evidence>
<proteinExistence type="predicted"/>
<evidence type="ECO:0000256" key="8">
    <source>
        <dbReference type="ARBA" id="ARBA00022842"/>
    </source>
</evidence>
<evidence type="ECO:0000256" key="9">
    <source>
        <dbReference type="ARBA" id="ARBA00023098"/>
    </source>
</evidence>
<dbReference type="NCBIfam" id="NF009604">
    <property type="entry name" value="PRK13057.1"/>
    <property type="match status" value="1"/>
</dbReference>
<dbReference type="GO" id="GO:0008654">
    <property type="term" value="P:phospholipid biosynthetic process"/>
    <property type="evidence" value="ECO:0007669"/>
    <property type="project" value="UniProtKB-KW"/>
</dbReference>
<dbReference type="EMBL" id="AWXZ01000035">
    <property type="protein sequence ID" value="ESR24095.1"/>
    <property type="molecule type" value="Genomic_DNA"/>
</dbReference>
<dbReference type="Pfam" id="PF00781">
    <property type="entry name" value="DAGK_cat"/>
    <property type="match status" value="1"/>
</dbReference>
<evidence type="ECO:0000256" key="11">
    <source>
        <dbReference type="ARBA" id="ARBA00023264"/>
    </source>
</evidence>
<dbReference type="PROSITE" id="PS50146">
    <property type="entry name" value="DAGK"/>
    <property type="match status" value="1"/>
</dbReference>
<dbReference type="SUPFAM" id="SSF111331">
    <property type="entry name" value="NAD kinase/diacylglycerol kinase-like"/>
    <property type="match status" value="1"/>
</dbReference>
<evidence type="ECO:0000313" key="13">
    <source>
        <dbReference type="EMBL" id="ESR24095.1"/>
    </source>
</evidence>